<evidence type="ECO:0000313" key="2">
    <source>
        <dbReference type="Proteomes" id="UP000276349"/>
    </source>
</evidence>
<organism evidence="1 2">
    <name type="scientific">Lysinibacillus telephonicus</name>
    <dbReference type="NCBI Taxonomy" id="1714840"/>
    <lineage>
        <taxon>Bacteria</taxon>
        <taxon>Bacillati</taxon>
        <taxon>Bacillota</taxon>
        <taxon>Bacilli</taxon>
        <taxon>Bacillales</taxon>
        <taxon>Bacillaceae</taxon>
        <taxon>Lysinibacillus</taxon>
    </lineage>
</organism>
<name>A0A3S0JR05_9BACI</name>
<proteinExistence type="predicted"/>
<gene>
    <name evidence="1" type="ORF">EKG35_12305</name>
</gene>
<sequence>MPSGFEEELRNVVLATVKDAFAEFTENPQTREWMSLKEGADYAGVSFNTFKKFREMGLKVCVIDGVKRVSKAEIDNFLKRNSH</sequence>
<dbReference type="AlphaFoldDB" id="A0A3S0JR05"/>
<accession>A0A3S0JR05</accession>
<protein>
    <submittedName>
        <fullName evidence="1">DNA-binding protein</fullName>
    </submittedName>
</protein>
<reference evidence="1 2" key="1">
    <citation type="submission" date="2018-12" db="EMBL/GenBank/DDBJ databases">
        <authorList>
            <person name="Yu L."/>
        </authorList>
    </citation>
    <scope>NUCLEOTIDE SEQUENCE [LARGE SCALE GENOMIC DNA]</scope>
    <source>
        <strain evidence="1 2">S5H2222</strain>
    </source>
</reference>
<comment type="caution">
    <text evidence="1">The sequence shown here is derived from an EMBL/GenBank/DDBJ whole genome shotgun (WGS) entry which is preliminary data.</text>
</comment>
<keyword evidence="2" id="KW-1185">Reference proteome</keyword>
<keyword evidence="1" id="KW-0238">DNA-binding</keyword>
<dbReference type="EMBL" id="RXNR01000033">
    <property type="protein sequence ID" value="RTQ92269.1"/>
    <property type="molecule type" value="Genomic_DNA"/>
</dbReference>
<evidence type="ECO:0000313" key="1">
    <source>
        <dbReference type="EMBL" id="RTQ92269.1"/>
    </source>
</evidence>
<dbReference type="Proteomes" id="UP000276349">
    <property type="component" value="Unassembled WGS sequence"/>
</dbReference>
<dbReference type="OrthoDB" id="2737532at2"/>
<dbReference type="GO" id="GO:0003677">
    <property type="term" value="F:DNA binding"/>
    <property type="evidence" value="ECO:0007669"/>
    <property type="project" value="UniProtKB-KW"/>
</dbReference>